<sequence>MSGLDTQLYLLTHAHTDHLTGLDNASTNIHIICSEVTKRLVLNYEREKDRIAFDKGTIERRKQAYEGLNARVAQFHQTTVSTGEKRKEDRLLTRDPFHVIPFDKPEPFEVGYDPVTGRKKWVVITMLDANHCPGSAMFLLTDPDKDLTVLHTGDTRLDRPFLDRLERRPALMPYLARFMGMDILQQDTRVDKKESGAAGQGGTFKNKILERIYLDTSAV</sequence>
<keyword evidence="2" id="KW-1185">Reference proteome</keyword>
<dbReference type="Proteomes" id="UP001241377">
    <property type="component" value="Unassembled WGS sequence"/>
</dbReference>
<accession>A0ACC2W179</accession>
<reference evidence="1" key="1">
    <citation type="submission" date="2023-04" db="EMBL/GenBank/DDBJ databases">
        <title>Draft Genome sequencing of Naganishia species isolated from polar environments using Oxford Nanopore Technology.</title>
        <authorList>
            <person name="Leo P."/>
            <person name="Venkateswaran K."/>
        </authorList>
    </citation>
    <scope>NUCLEOTIDE SEQUENCE</scope>
    <source>
        <strain evidence="1">MNA-CCFEE 5261</strain>
    </source>
</reference>
<dbReference type="EMBL" id="JASBWR010000036">
    <property type="protein sequence ID" value="KAJ9105064.1"/>
    <property type="molecule type" value="Genomic_DNA"/>
</dbReference>
<gene>
    <name evidence="1" type="ORF">QFC19_003696</name>
</gene>
<name>A0ACC2W179_9TREE</name>
<protein>
    <submittedName>
        <fullName evidence="1">Uncharacterized protein</fullName>
    </submittedName>
</protein>
<evidence type="ECO:0000313" key="2">
    <source>
        <dbReference type="Proteomes" id="UP001241377"/>
    </source>
</evidence>
<comment type="caution">
    <text evidence="1">The sequence shown here is derived from an EMBL/GenBank/DDBJ whole genome shotgun (WGS) entry which is preliminary data.</text>
</comment>
<evidence type="ECO:0000313" key="1">
    <source>
        <dbReference type="EMBL" id="KAJ9105064.1"/>
    </source>
</evidence>
<proteinExistence type="predicted"/>
<organism evidence="1 2">
    <name type="scientific">Naganishia cerealis</name>
    <dbReference type="NCBI Taxonomy" id="610337"/>
    <lineage>
        <taxon>Eukaryota</taxon>
        <taxon>Fungi</taxon>
        <taxon>Dikarya</taxon>
        <taxon>Basidiomycota</taxon>
        <taxon>Agaricomycotina</taxon>
        <taxon>Tremellomycetes</taxon>
        <taxon>Filobasidiales</taxon>
        <taxon>Filobasidiaceae</taxon>
        <taxon>Naganishia</taxon>
    </lineage>
</organism>